<feature type="domain" description="Glycine radical" evidence="4">
    <location>
        <begin position="698"/>
        <end position="818"/>
    </location>
</feature>
<dbReference type="InterPro" id="IPR004184">
    <property type="entry name" value="PFL_dom"/>
</dbReference>
<dbReference type="Pfam" id="PF01228">
    <property type="entry name" value="Gly_radical"/>
    <property type="match status" value="1"/>
</dbReference>
<evidence type="ECO:0000256" key="3">
    <source>
        <dbReference type="PROSITE-ProRule" id="PRU00493"/>
    </source>
</evidence>
<dbReference type="KEGG" id="pbas:SMSP2_02322"/>
<dbReference type="Pfam" id="PF02901">
    <property type="entry name" value="PFL-like"/>
    <property type="match status" value="1"/>
</dbReference>
<dbReference type="PROSITE" id="PS51149">
    <property type="entry name" value="GLY_RADICAL_2"/>
    <property type="match status" value="1"/>
</dbReference>
<name>A0A1R7T5X5_9BACT</name>
<evidence type="ECO:0000259" key="5">
    <source>
        <dbReference type="PROSITE" id="PS51554"/>
    </source>
</evidence>
<dbReference type="EMBL" id="CP019646">
    <property type="protein sequence ID" value="AQQ71943.1"/>
    <property type="molecule type" value="Genomic_DNA"/>
</dbReference>
<sequence>MHNTANNADSVFSDKVAGLPNEMTDRIYNLKENIFNNEPEWITERGRLITEAYQKYEPEHLYVKRAKAFAHILKNRTIYIQDGELIIGNYAAKHSCYEMYPEYSLQDLPARYVNFKMETLLSEDSFAAESDKQIFRQIKDFWQGRNMRDISDSAMPEDLVKLRDRDFCCNPYGRDEGQGHIVVQYDRVVKEGIRAIIDEAQARLDETRLNDPKGYHFLKAVIISLEAVVDFAHRLAFKAEEMIKETDDESRKKELKTIAYNLKVVPEFPAQNFWQGLQAAWLIHLLMHIEQNGFSISVGRIDQYLYPLYKKDLEQGLIDEKFAFELIQNFYVKCMELTIGGLKISLTQTVTLGGRDKDGNDMSNDLSLMCIKADRATQMVQPQTTLRWHRNINPKLVDEILEGTYQGQATYAIVNDEVLIPGMMEWEVKEEDAVDYALIGCNETEIPGKMLGGGLCRPIVVSRVLDLTLHGGEYRYADVLAELAPEYDHQWRMQKDKKNPVFTRRGKKLGEFSGIDDILEEFRKHVAVCAEKLVAAANIMDDLHAHYRPLPFASSLMSGCIQRGRDLMVETDYFHWAVGLYDVVSVVNSLAAIEKCVFEDKIATQQELLDAIDNNWQGYEDLHTYFRKAPKFGNDNDYADKYLDIVSSICIEELGKYRSLRSNGTIWLEAIARAAHVFTGSHTKASPDGRRDWEAMPPSISAQSGTDTSGPTALLNSYAKTRADQYVGGVISNIRFHPDLLDNSENRKKVLELINAYFKKGGVHIQINCVNKETLLKAQKEPEKYRDLLVRVSGYVDYWNNLDRRTQEEIIQRTVMMG</sequence>
<dbReference type="GO" id="GO:0005829">
    <property type="term" value="C:cytosol"/>
    <property type="evidence" value="ECO:0007669"/>
    <property type="project" value="TreeGrafter"/>
</dbReference>
<keyword evidence="2 6" id="KW-0456">Lyase</keyword>
<gene>
    <name evidence="6" type="primary">bssA</name>
    <name evidence="6" type="ORF">SMSP2_02322</name>
</gene>
<dbReference type="Gene3D" id="3.20.70.20">
    <property type="match status" value="1"/>
</dbReference>
<feature type="modified residue" description="Glycine radical" evidence="3">
    <location>
        <position position="794"/>
    </location>
</feature>
<evidence type="ECO:0000256" key="2">
    <source>
        <dbReference type="ARBA" id="ARBA00023239"/>
    </source>
</evidence>
<dbReference type="EC" id="4.1.99.11" evidence="6"/>
<dbReference type="InterPro" id="IPR051215">
    <property type="entry name" value="GRE"/>
</dbReference>
<evidence type="ECO:0000259" key="4">
    <source>
        <dbReference type="PROSITE" id="PS51149"/>
    </source>
</evidence>
<evidence type="ECO:0000256" key="1">
    <source>
        <dbReference type="ARBA" id="ARBA00022818"/>
    </source>
</evidence>
<proteinExistence type="predicted"/>
<keyword evidence="7" id="KW-1185">Reference proteome</keyword>
<organism evidence="6 7">
    <name type="scientific">Limihaloglobus sulfuriphilus</name>
    <dbReference type="NCBI Taxonomy" id="1851148"/>
    <lineage>
        <taxon>Bacteria</taxon>
        <taxon>Pseudomonadati</taxon>
        <taxon>Planctomycetota</taxon>
        <taxon>Phycisphaerae</taxon>
        <taxon>Sedimentisphaerales</taxon>
        <taxon>Sedimentisphaeraceae</taxon>
        <taxon>Limihaloglobus</taxon>
    </lineage>
</organism>
<feature type="domain" description="PFL" evidence="5">
    <location>
        <begin position="25"/>
        <end position="691"/>
    </location>
</feature>
<reference evidence="7" key="1">
    <citation type="submission" date="2017-02" db="EMBL/GenBank/DDBJ databases">
        <title>Comparative genomics and description of representatives of a novel lineage of planctomycetes thriving in anoxic sediments.</title>
        <authorList>
            <person name="Spring S."/>
            <person name="Bunk B."/>
            <person name="Sproer C."/>
        </authorList>
    </citation>
    <scope>NUCLEOTIDE SEQUENCE [LARGE SCALE GENOMIC DNA]</scope>
    <source>
        <strain evidence="7">SM-Chi-D1</strain>
    </source>
</reference>
<dbReference type="STRING" id="1851148.SMSP2_02322"/>
<dbReference type="AlphaFoldDB" id="A0A1R7T5X5"/>
<dbReference type="SUPFAM" id="SSF51998">
    <property type="entry name" value="PFL-like glycyl radical enzymes"/>
    <property type="match status" value="1"/>
</dbReference>
<evidence type="ECO:0000313" key="6">
    <source>
        <dbReference type="EMBL" id="AQQ71943.1"/>
    </source>
</evidence>
<accession>A0A1R7T5X5</accession>
<dbReference type="InterPro" id="IPR001150">
    <property type="entry name" value="Gly_radical"/>
</dbReference>
<dbReference type="PROSITE" id="PS51554">
    <property type="entry name" value="PFL"/>
    <property type="match status" value="1"/>
</dbReference>
<protein>
    <submittedName>
        <fullName evidence="6">Benzylsuccinate synthase alpha subunit</fullName>
        <ecNumber evidence="6">4.1.99.11</ecNumber>
    </submittedName>
</protein>
<dbReference type="GO" id="GO:0018805">
    <property type="term" value="F:benzylsuccinate synthase activity"/>
    <property type="evidence" value="ECO:0007669"/>
    <property type="project" value="UniProtKB-EC"/>
</dbReference>
<keyword evidence="1 3" id="KW-0556">Organic radical</keyword>
<dbReference type="PANTHER" id="PTHR43641">
    <property type="entry name" value="FORMATE ACETYLTRANSFERASE 3-RELATED"/>
    <property type="match status" value="1"/>
</dbReference>
<dbReference type="PANTHER" id="PTHR43641:SF2">
    <property type="entry name" value="DEHYDRATASE YBIW-RELATED"/>
    <property type="match status" value="1"/>
</dbReference>
<dbReference type="OrthoDB" id="9803969at2"/>
<evidence type="ECO:0000313" key="7">
    <source>
        <dbReference type="Proteomes" id="UP000188181"/>
    </source>
</evidence>
<dbReference type="RefSeq" id="WP_146684182.1">
    <property type="nucleotide sequence ID" value="NZ_CP019646.1"/>
</dbReference>
<dbReference type="Proteomes" id="UP000188181">
    <property type="component" value="Chromosome"/>
</dbReference>